<protein>
    <submittedName>
        <fullName evidence="7">Uncharacterized protein LOC108678334</fullName>
    </submittedName>
</protein>
<feature type="region of interest" description="Disordered" evidence="4">
    <location>
        <begin position="1"/>
        <end position="36"/>
    </location>
</feature>
<keyword evidence="1 3" id="KW-0479">Metal-binding</keyword>
<dbReference type="Gene3D" id="3.30.40.10">
    <property type="entry name" value="Zinc/RING finger domain, C3HC4 (zinc finger)"/>
    <property type="match status" value="1"/>
</dbReference>
<dbReference type="RefSeq" id="XP_018022203.1">
    <property type="nucleotide sequence ID" value="XM_018166714.2"/>
</dbReference>
<name>A0A8B7P823_HYAAZ</name>
<evidence type="ECO:0000259" key="5">
    <source>
        <dbReference type="PROSITE" id="PS50089"/>
    </source>
</evidence>
<keyword evidence="6" id="KW-1185">Reference proteome</keyword>
<dbReference type="GeneID" id="108678334"/>
<evidence type="ECO:0000256" key="4">
    <source>
        <dbReference type="SAM" id="MobiDB-lite"/>
    </source>
</evidence>
<dbReference type="KEGG" id="hazt:108678334"/>
<feature type="domain" description="RING-type" evidence="5">
    <location>
        <begin position="331"/>
        <end position="375"/>
    </location>
</feature>
<evidence type="ECO:0000313" key="6">
    <source>
        <dbReference type="Proteomes" id="UP000694843"/>
    </source>
</evidence>
<dbReference type="InterPro" id="IPR013083">
    <property type="entry name" value="Znf_RING/FYVE/PHD"/>
</dbReference>
<evidence type="ECO:0000256" key="2">
    <source>
        <dbReference type="ARBA" id="ARBA00022833"/>
    </source>
</evidence>
<keyword evidence="1 3" id="KW-0863">Zinc-finger</keyword>
<organism evidence="6 7">
    <name type="scientific">Hyalella azteca</name>
    <name type="common">Amphipod</name>
    <dbReference type="NCBI Taxonomy" id="294128"/>
    <lineage>
        <taxon>Eukaryota</taxon>
        <taxon>Metazoa</taxon>
        <taxon>Ecdysozoa</taxon>
        <taxon>Arthropoda</taxon>
        <taxon>Crustacea</taxon>
        <taxon>Multicrustacea</taxon>
        <taxon>Malacostraca</taxon>
        <taxon>Eumalacostraca</taxon>
        <taxon>Peracarida</taxon>
        <taxon>Amphipoda</taxon>
        <taxon>Senticaudata</taxon>
        <taxon>Talitrida</taxon>
        <taxon>Talitroidea</taxon>
        <taxon>Hyalellidae</taxon>
        <taxon>Hyalella</taxon>
    </lineage>
</organism>
<evidence type="ECO:0000256" key="3">
    <source>
        <dbReference type="PROSITE-ProRule" id="PRU00175"/>
    </source>
</evidence>
<dbReference type="SUPFAM" id="SSF57850">
    <property type="entry name" value="RING/U-box"/>
    <property type="match status" value="1"/>
</dbReference>
<reference evidence="7" key="1">
    <citation type="submission" date="2025-08" db="UniProtKB">
        <authorList>
            <consortium name="RefSeq"/>
        </authorList>
    </citation>
    <scope>IDENTIFICATION</scope>
    <source>
        <tissue evidence="7">Whole organism</tissue>
    </source>
</reference>
<dbReference type="InterPro" id="IPR001841">
    <property type="entry name" value="Znf_RING"/>
</dbReference>
<dbReference type="Proteomes" id="UP000694843">
    <property type="component" value="Unplaced"/>
</dbReference>
<dbReference type="AlphaFoldDB" id="A0A8B7P823"/>
<dbReference type="OrthoDB" id="5600418at2759"/>
<sequence length="417" mass="47878">MAEASPQKGVQGFSFSPRKKKQEDADSTSAPDSPMKEVNSKFVMRNMIKDFYQLLRAWKRIPIERVEKSACEVPTEAKELIPCYGLEELDLACLSVHSLIVKAPPRDLLVLHSQIANYIKTQSEETVISEDLLFGTDSSVDEDDTQSGIFCKYADHCVDLVFKAPMKYIVAKEAKVTDQSLVRIVQALINLDLVRHYAHDMGRRMLILFKHAEPEAVDVSIQTSAIDIQDETLKRAIKRLGCHYMSKFPVDTLTRPLLERKEIGLMKRFSVAYSNFYYDDLNRTREIKEWHLTLNPFFCSLWFTMWHKMAMTADAGKNQHQAEIMGIKQICPICHTQFEDNLLAVLDGCGEYMCLGCVKNMVQDPPRKRNCDLCRKPFDTWTSKINFTKGVRMMKEALLSSQDYNTLTTFSPQIFDH</sequence>
<gene>
    <name evidence="7" type="primary">LOC108678334</name>
</gene>
<accession>A0A8B7P823</accession>
<evidence type="ECO:0000313" key="7">
    <source>
        <dbReference type="RefSeq" id="XP_018022203.1"/>
    </source>
</evidence>
<keyword evidence="2" id="KW-0862">Zinc</keyword>
<proteinExistence type="predicted"/>
<dbReference type="GO" id="GO:0008270">
    <property type="term" value="F:zinc ion binding"/>
    <property type="evidence" value="ECO:0007669"/>
    <property type="project" value="UniProtKB-KW"/>
</dbReference>
<evidence type="ECO:0000256" key="1">
    <source>
        <dbReference type="ARBA" id="ARBA00022771"/>
    </source>
</evidence>
<dbReference type="PROSITE" id="PS50089">
    <property type="entry name" value="ZF_RING_2"/>
    <property type="match status" value="1"/>
</dbReference>